<proteinExistence type="predicted"/>
<dbReference type="KEGG" id="amaq:GO499_07325"/>
<keyword evidence="1" id="KW-1133">Transmembrane helix</keyword>
<dbReference type="EMBL" id="CP046620">
    <property type="protein sequence ID" value="QHQ35018.1"/>
    <property type="molecule type" value="Genomic_DNA"/>
</dbReference>
<feature type="transmembrane region" description="Helical" evidence="1">
    <location>
        <begin position="48"/>
        <end position="68"/>
    </location>
</feature>
<dbReference type="AlphaFoldDB" id="A0A6P1SX47"/>
<dbReference type="Proteomes" id="UP000464495">
    <property type="component" value="Chromosome"/>
</dbReference>
<evidence type="ECO:0000313" key="3">
    <source>
        <dbReference type="Proteomes" id="UP000464495"/>
    </source>
</evidence>
<evidence type="ECO:0000313" key="2">
    <source>
        <dbReference type="EMBL" id="QHQ35018.1"/>
    </source>
</evidence>
<name>A0A6P1SX47_9RHOB</name>
<dbReference type="RefSeq" id="WP_161861583.1">
    <property type="nucleotide sequence ID" value="NZ_CP046620.1"/>
</dbReference>
<sequence length="132" mass="13682">MSVAALVTTAFGLLIALAAHPATSSLMQPLVGLILWAEPELAGRETRLFAAIAGGVMFGWGLMILALVRHLADTRPRLTARLILTGILPWFALDSLASLAAGAPLNVAANLVFLAAFAVPARWLAAGQGADN</sequence>
<keyword evidence="1" id="KW-0812">Transmembrane</keyword>
<organism evidence="2 3">
    <name type="scientific">Algicella marina</name>
    <dbReference type="NCBI Taxonomy" id="2683284"/>
    <lineage>
        <taxon>Bacteria</taxon>
        <taxon>Pseudomonadati</taxon>
        <taxon>Pseudomonadota</taxon>
        <taxon>Alphaproteobacteria</taxon>
        <taxon>Rhodobacterales</taxon>
        <taxon>Paracoccaceae</taxon>
        <taxon>Algicella</taxon>
    </lineage>
</organism>
<reference evidence="2 3" key="1">
    <citation type="submission" date="2019-12" db="EMBL/GenBank/DDBJ databases">
        <title>Complete genome sequence of Algicella marina strain 9Alg 56(T) isolated from the red alga Tichocarpus crinitus.</title>
        <authorList>
            <person name="Kim S.-G."/>
            <person name="Nedashkovskaya O.I."/>
        </authorList>
    </citation>
    <scope>NUCLEOTIDE SEQUENCE [LARGE SCALE GENOMIC DNA]</scope>
    <source>
        <strain evidence="2 3">9Alg 56</strain>
    </source>
</reference>
<accession>A0A6P1SX47</accession>
<protein>
    <submittedName>
        <fullName evidence="2">Uncharacterized protein</fullName>
    </submittedName>
</protein>
<gene>
    <name evidence="2" type="ORF">GO499_07325</name>
</gene>
<feature type="transmembrane region" description="Helical" evidence="1">
    <location>
        <begin position="107"/>
        <end position="125"/>
    </location>
</feature>
<feature type="transmembrane region" description="Helical" evidence="1">
    <location>
        <begin position="80"/>
        <end position="101"/>
    </location>
</feature>
<keyword evidence="3" id="KW-1185">Reference proteome</keyword>
<keyword evidence="1" id="KW-0472">Membrane</keyword>
<evidence type="ECO:0000256" key="1">
    <source>
        <dbReference type="SAM" id="Phobius"/>
    </source>
</evidence>